<dbReference type="InterPro" id="IPR017451">
    <property type="entry name" value="F-box-assoc_interact_dom"/>
</dbReference>
<dbReference type="Pfam" id="PF07734">
    <property type="entry name" value="FBA_1"/>
    <property type="match status" value="1"/>
</dbReference>
<organism evidence="2 3">
    <name type="scientific">Quercus lobata</name>
    <name type="common">Valley oak</name>
    <dbReference type="NCBI Taxonomy" id="97700"/>
    <lineage>
        <taxon>Eukaryota</taxon>
        <taxon>Viridiplantae</taxon>
        <taxon>Streptophyta</taxon>
        <taxon>Embryophyta</taxon>
        <taxon>Tracheophyta</taxon>
        <taxon>Spermatophyta</taxon>
        <taxon>Magnoliopsida</taxon>
        <taxon>eudicotyledons</taxon>
        <taxon>Gunneridae</taxon>
        <taxon>Pentapetalae</taxon>
        <taxon>rosids</taxon>
        <taxon>fabids</taxon>
        <taxon>Fagales</taxon>
        <taxon>Fagaceae</taxon>
        <taxon>Quercus</taxon>
    </lineage>
</organism>
<reference evidence="2 3" key="1">
    <citation type="journal article" date="2016" name="G3 (Bethesda)">
        <title>First Draft Assembly and Annotation of the Genome of a California Endemic Oak Quercus lobata Nee (Fagaceae).</title>
        <authorList>
            <person name="Sork V.L."/>
            <person name="Fitz-Gibbon S.T."/>
            <person name="Puiu D."/>
            <person name="Crepeau M."/>
            <person name="Gugger P.F."/>
            <person name="Sherman R."/>
            <person name="Stevens K."/>
            <person name="Langley C.H."/>
            <person name="Pellegrini M."/>
            <person name="Salzberg S.L."/>
        </authorList>
    </citation>
    <scope>NUCLEOTIDE SEQUENCE [LARGE SCALE GENOMIC DNA]</scope>
    <source>
        <strain evidence="2 3">cv. SW786</strain>
    </source>
</reference>
<protein>
    <recommendedName>
        <fullName evidence="1">F-box domain-containing protein</fullName>
    </recommendedName>
</protein>
<sequence length="436" mass="49819">MSDNNNKTLNPWGSLLPDDIVTNIFLRLPIKSIIICTSVSKKWKSLILDPKFNFISTHLHHSYNDNNHNLHLFSLDSQKTEDNKELYVLYNEDDTDFTQHASFDIPLHGPELDPLNKILHVVGTCNGLLCLSDYSLKTDRIFLWNPCVGKYLRLPSPNVTYATHGVFKGSLGFGFDPETNDYKVVRVVSFPITPNLPTLQHKVEVYSLSTGQWRMLRDSLVPTCVVYGILTQSSVNGAMHWLVSRTANDNQFDHFGLVFDLHNEAFREILLPELPAYTHQRSTLCASISTYRNSIALFHDDHNSLCLDIWVMKDYDDVSSWMKALSLPLRKNIMRAVGFCRNGHIVLELDGGQLISWDLETQEIKDFGIIGYNFVDAYVESLVLLDKTANNAITYYRNRQEIIVQLLIIKEKPEIVVQFVLSVDIFLAIEDVSFCI</sequence>
<dbReference type="InterPro" id="IPR036047">
    <property type="entry name" value="F-box-like_dom_sf"/>
</dbReference>
<evidence type="ECO:0000259" key="1">
    <source>
        <dbReference type="PROSITE" id="PS50181"/>
    </source>
</evidence>
<dbReference type="SUPFAM" id="SSF81383">
    <property type="entry name" value="F-box domain"/>
    <property type="match status" value="1"/>
</dbReference>
<dbReference type="CDD" id="cd22157">
    <property type="entry name" value="F-box_AtFBW1-like"/>
    <property type="match status" value="1"/>
</dbReference>
<dbReference type="InterPro" id="IPR011043">
    <property type="entry name" value="Gal_Oxase/kelch_b-propeller"/>
</dbReference>
<dbReference type="InParanoid" id="A0A7N2M0R4"/>
<proteinExistence type="predicted"/>
<keyword evidence="3" id="KW-1185">Reference proteome</keyword>
<name>A0A7N2M0R4_QUELO</name>
<dbReference type="AlphaFoldDB" id="A0A7N2M0R4"/>
<dbReference type="EnsemblPlants" id="QL07p003496:mrna">
    <property type="protein sequence ID" value="QL07p003496:mrna"/>
    <property type="gene ID" value="QL07p003496"/>
</dbReference>
<dbReference type="EMBL" id="LRBV02000007">
    <property type="status" value="NOT_ANNOTATED_CDS"/>
    <property type="molecule type" value="Genomic_DNA"/>
</dbReference>
<dbReference type="Gene3D" id="1.20.1280.50">
    <property type="match status" value="1"/>
</dbReference>
<dbReference type="PANTHER" id="PTHR31672">
    <property type="entry name" value="BNACNNG10540D PROTEIN"/>
    <property type="match status" value="1"/>
</dbReference>
<dbReference type="InterPro" id="IPR050796">
    <property type="entry name" value="SCF_F-box_component"/>
</dbReference>
<evidence type="ECO:0000313" key="2">
    <source>
        <dbReference type="EnsemblPlants" id="QL07p003496:mrna"/>
    </source>
</evidence>
<dbReference type="PROSITE" id="PS50181">
    <property type="entry name" value="FBOX"/>
    <property type="match status" value="1"/>
</dbReference>
<reference evidence="2" key="2">
    <citation type="submission" date="2021-01" db="UniProtKB">
        <authorList>
            <consortium name="EnsemblPlants"/>
        </authorList>
    </citation>
    <scope>IDENTIFICATION</scope>
</reference>
<accession>A0A7N2M0R4</accession>
<dbReference type="NCBIfam" id="TIGR01640">
    <property type="entry name" value="F_box_assoc_1"/>
    <property type="match status" value="1"/>
</dbReference>
<dbReference type="FunCoup" id="A0A7N2M0R4">
    <property type="interactions" value="97"/>
</dbReference>
<dbReference type="Proteomes" id="UP000594261">
    <property type="component" value="Chromosome 7"/>
</dbReference>
<dbReference type="OMA" id="HEMILPR"/>
<dbReference type="SMART" id="SM00256">
    <property type="entry name" value="FBOX"/>
    <property type="match status" value="1"/>
</dbReference>
<dbReference type="PANTHER" id="PTHR31672:SF13">
    <property type="entry name" value="F-BOX PROTEIN CPR30-LIKE"/>
    <property type="match status" value="1"/>
</dbReference>
<dbReference type="Pfam" id="PF00646">
    <property type="entry name" value="F-box"/>
    <property type="match status" value="1"/>
</dbReference>
<dbReference type="Gramene" id="QL07p003496:mrna">
    <property type="protein sequence ID" value="QL07p003496:mrna"/>
    <property type="gene ID" value="QL07p003496"/>
</dbReference>
<feature type="domain" description="F-box" evidence="1">
    <location>
        <begin position="16"/>
        <end position="57"/>
    </location>
</feature>
<evidence type="ECO:0000313" key="3">
    <source>
        <dbReference type="Proteomes" id="UP000594261"/>
    </source>
</evidence>
<dbReference type="InterPro" id="IPR006527">
    <property type="entry name" value="F-box-assoc_dom_typ1"/>
</dbReference>
<dbReference type="InterPro" id="IPR001810">
    <property type="entry name" value="F-box_dom"/>
</dbReference>
<dbReference type="SUPFAM" id="SSF50965">
    <property type="entry name" value="Galactose oxidase, central domain"/>
    <property type="match status" value="1"/>
</dbReference>